<evidence type="ECO:0000313" key="4">
    <source>
        <dbReference type="Proteomes" id="UP001342826"/>
    </source>
</evidence>
<dbReference type="InterPro" id="IPR010921">
    <property type="entry name" value="Trp_repressor/repl_initiator"/>
</dbReference>
<dbReference type="PROSITE" id="PS50994">
    <property type="entry name" value="INTEGRASE"/>
    <property type="match status" value="1"/>
</dbReference>
<dbReference type="Gene3D" id="3.30.420.10">
    <property type="entry name" value="Ribonuclease H-like superfamily/Ribonuclease H"/>
    <property type="match status" value="1"/>
</dbReference>
<dbReference type="Gene3D" id="1.10.10.60">
    <property type="entry name" value="Homeodomain-like"/>
    <property type="match status" value="1"/>
</dbReference>
<dbReference type="Pfam" id="PF00665">
    <property type="entry name" value="rve"/>
    <property type="match status" value="1"/>
</dbReference>
<dbReference type="Pfam" id="PF13276">
    <property type="entry name" value="HTH_21"/>
    <property type="match status" value="1"/>
</dbReference>
<sequence length="449" mass="52819">MTKYSLETKLSVVHAYLNGVESLRDTAKKYNVSYTMLQKWVARFRESGMLAAQEGYTNYSLEFKMDVLNYIEKTGASVEETTLIYNIPSSSTVWTWKYLLETQGVDALKLKEKGRPSMKKESSKKQAAERSEEALLAEIERLRMENAYLKKLNGLSSRGEKISERQKAQVIFELRHEFKVVGLLQVANIARSTYYYWMKQLNRPDKYIEIKEMIKQIFDEHKGRYGYRRITLELRNRGYVINHKTVRRLMSQLGLKCLVRMKKYRSYRGKVGSVAPHILERDFTASKPNEKWVTDVTEFHLFGEKLYLSPILDLFNGEIIAYNIEKRPVFPLVTKMLDQAFQRLNDGDSPILHSDQGWHYQMKKYQHLLKEHHITQSMSRKGNCLDNAVIENFFGLLKSELFYLQEFESMEHFTLELEKYIHYYNHKRIKAKLKGLSPVQYRVQSSIAA</sequence>
<dbReference type="InterPro" id="IPR012337">
    <property type="entry name" value="RNaseH-like_sf"/>
</dbReference>
<evidence type="ECO:0000256" key="1">
    <source>
        <dbReference type="ARBA" id="ARBA00002286"/>
    </source>
</evidence>
<feature type="domain" description="Integrase catalytic" evidence="2">
    <location>
        <begin position="284"/>
        <end position="446"/>
    </location>
</feature>
<dbReference type="InterPro" id="IPR001584">
    <property type="entry name" value="Integrase_cat-core"/>
</dbReference>
<name>A0ABU6NU71_9BACI</name>
<dbReference type="Pfam" id="PF13518">
    <property type="entry name" value="HTH_28"/>
    <property type="match status" value="1"/>
</dbReference>
<reference evidence="3 4" key="1">
    <citation type="submission" date="2023-03" db="EMBL/GenBank/DDBJ databases">
        <title>Bacillus Genome Sequencing.</title>
        <authorList>
            <person name="Dunlap C."/>
        </authorList>
    </citation>
    <scope>NUCLEOTIDE SEQUENCE [LARGE SCALE GENOMIC DNA]</scope>
    <source>
        <strain evidence="3 4">NRS-1717</strain>
    </source>
</reference>
<dbReference type="InterPro" id="IPR048020">
    <property type="entry name" value="Transpos_IS3"/>
</dbReference>
<dbReference type="Proteomes" id="UP001342826">
    <property type="component" value="Unassembled WGS sequence"/>
</dbReference>
<dbReference type="NCBIfam" id="NF033516">
    <property type="entry name" value="transpos_IS3"/>
    <property type="match status" value="1"/>
</dbReference>
<dbReference type="Pfam" id="PF13333">
    <property type="entry name" value="rve_2"/>
    <property type="match status" value="1"/>
</dbReference>
<dbReference type="Gene3D" id="1.10.10.10">
    <property type="entry name" value="Winged helix-like DNA-binding domain superfamily/Winged helix DNA-binding domain"/>
    <property type="match status" value="1"/>
</dbReference>
<dbReference type="PANTHER" id="PTHR46889:SF4">
    <property type="entry name" value="TRANSPOSASE INSO FOR INSERTION SEQUENCE ELEMENT IS911B-RELATED"/>
    <property type="match status" value="1"/>
</dbReference>
<gene>
    <name evidence="3" type="ORF">P9271_02600</name>
</gene>
<dbReference type="InterPro" id="IPR036388">
    <property type="entry name" value="WH-like_DNA-bd_sf"/>
</dbReference>
<comment type="caution">
    <text evidence="3">The sequence shown here is derived from an EMBL/GenBank/DDBJ whole genome shotgun (WGS) entry which is preliminary data.</text>
</comment>
<comment type="function">
    <text evidence="1">Involved in the transposition of the insertion sequence.</text>
</comment>
<dbReference type="SUPFAM" id="SSF53098">
    <property type="entry name" value="Ribonuclease H-like"/>
    <property type="match status" value="1"/>
</dbReference>
<dbReference type="InterPro" id="IPR025948">
    <property type="entry name" value="HTH-like_dom"/>
</dbReference>
<dbReference type="InterPro" id="IPR055247">
    <property type="entry name" value="InsJ-like_HTH"/>
</dbReference>
<dbReference type="EMBL" id="JARTFS010000002">
    <property type="protein sequence ID" value="MED4400248.1"/>
    <property type="molecule type" value="Genomic_DNA"/>
</dbReference>
<dbReference type="InterPro" id="IPR050900">
    <property type="entry name" value="Transposase_IS3/IS150/IS904"/>
</dbReference>
<proteinExistence type="predicted"/>
<dbReference type="InterPro" id="IPR036397">
    <property type="entry name" value="RNaseH_sf"/>
</dbReference>
<evidence type="ECO:0000259" key="2">
    <source>
        <dbReference type="PROSITE" id="PS50994"/>
    </source>
</evidence>
<keyword evidence="4" id="KW-1185">Reference proteome</keyword>
<accession>A0ABU6NU71</accession>
<organism evidence="3 4">
    <name type="scientific">Metabacillus fastidiosus</name>
    <dbReference type="NCBI Taxonomy" id="1458"/>
    <lineage>
        <taxon>Bacteria</taxon>
        <taxon>Bacillati</taxon>
        <taxon>Bacillota</taxon>
        <taxon>Bacilli</taxon>
        <taxon>Bacillales</taxon>
        <taxon>Bacillaceae</taxon>
        <taxon>Metabacillus</taxon>
    </lineage>
</organism>
<evidence type="ECO:0000313" key="3">
    <source>
        <dbReference type="EMBL" id="MED4400248.1"/>
    </source>
</evidence>
<dbReference type="PANTHER" id="PTHR46889">
    <property type="entry name" value="TRANSPOSASE INSF FOR INSERTION SEQUENCE IS3B-RELATED"/>
    <property type="match status" value="1"/>
</dbReference>
<dbReference type="SUPFAM" id="SSF46689">
    <property type="entry name" value="Homeodomain-like"/>
    <property type="match status" value="1"/>
</dbReference>
<dbReference type="InterPro" id="IPR009057">
    <property type="entry name" value="Homeodomain-like_sf"/>
</dbReference>
<dbReference type="SUPFAM" id="SSF48295">
    <property type="entry name" value="TrpR-like"/>
    <property type="match status" value="1"/>
</dbReference>
<protein>
    <submittedName>
        <fullName evidence="3">IS3 family transposase</fullName>
    </submittedName>
</protein>